<evidence type="ECO:0000256" key="3">
    <source>
        <dbReference type="ARBA" id="ARBA00022490"/>
    </source>
</evidence>
<evidence type="ECO:0000313" key="13">
    <source>
        <dbReference type="Proteomes" id="UP000430368"/>
    </source>
</evidence>
<evidence type="ECO:0000313" key="12">
    <source>
        <dbReference type="EMBL" id="QHA89319.1"/>
    </source>
</evidence>
<proteinExistence type="predicted"/>
<organism evidence="12 13">
    <name type="scientific">Serratia rhizosphaerae</name>
    <dbReference type="NCBI Taxonomy" id="2597702"/>
    <lineage>
        <taxon>Bacteria</taxon>
        <taxon>Pseudomonadati</taxon>
        <taxon>Pseudomonadota</taxon>
        <taxon>Gammaproteobacteria</taxon>
        <taxon>Enterobacterales</taxon>
        <taxon>Yersiniaceae</taxon>
        <taxon>Serratia</taxon>
    </lineage>
</organism>
<evidence type="ECO:0000256" key="9">
    <source>
        <dbReference type="ARBA" id="ARBA00041175"/>
    </source>
</evidence>
<evidence type="ECO:0000256" key="8">
    <source>
        <dbReference type="ARBA" id="ARBA00037387"/>
    </source>
</evidence>
<comment type="function">
    <text evidence="8">The phosphoenolpyruvate-dependent sugar phosphotransferase system (sugar PTS), a major carbohydrate active transport system, catalyzes the phosphorylation of incoming sugar substrates concomitantly with their translocation across the cell membrane. The enzyme II UlaABC PTS system is involved in ascorbate transport.</text>
</comment>
<sequence length="145" mass="15950">MSIKQLLIEANAIQLGVKEQDWQRVITLAAQPLVTQGYIEASYCQAVINNTLAHGAYYVFDEGIAIPHARPECGVIKDCFSLVVLDQPIAFQGSEKADIVILFGATSSDDHIEAGLRAIVEWLDNPQTMAKLRAATQRQQVVEIL</sequence>
<evidence type="ECO:0000256" key="6">
    <source>
        <dbReference type="ARBA" id="ARBA00022683"/>
    </source>
</evidence>
<evidence type="ECO:0000256" key="2">
    <source>
        <dbReference type="ARBA" id="ARBA00022448"/>
    </source>
</evidence>
<dbReference type="InterPro" id="IPR051351">
    <property type="entry name" value="Ascorbate-PTS_EIIA_comp"/>
</dbReference>
<evidence type="ECO:0000259" key="11">
    <source>
        <dbReference type="PROSITE" id="PS51094"/>
    </source>
</evidence>
<evidence type="ECO:0000256" key="1">
    <source>
        <dbReference type="ARBA" id="ARBA00004496"/>
    </source>
</evidence>
<dbReference type="SUPFAM" id="SSF55804">
    <property type="entry name" value="Phoshotransferase/anion transport protein"/>
    <property type="match status" value="1"/>
</dbReference>
<dbReference type="InterPro" id="IPR002178">
    <property type="entry name" value="PTS_EIIA_type-2_dom"/>
</dbReference>
<dbReference type="EMBL" id="CP041764">
    <property type="protein sequence ID" value="QHA89319.1"/>
    <property type="molecule type" value="Genomic_DNA"/>
</dbReference>
<keyword evidence="13" id="KW-1185">Reference proteome</keyword>
<dbReference type="Pfam" id="PF00359">
    <property type="entry name" value="PTS_EIIA_2"/>
    <property type="match status" value="1"/>
</dbReference>
<dbReference type="Proteomes" id="UP000430368">
    <property type="component" value="Chromosome"/>
</dbReference>
<name>A0ABX6GSR1_9GAMM</name>
<dbReference type="RefSeq" id="WP_160030951.1">
    <property type="nucleotide sequence ID" value="NZ_CP041764.1"/>
</dbReference>
<evidence type="ECO:0000256" key="4">
    <source>
        <dbReference type="ARBA" id="ARBA00022553"/>
    </source>
</evidence>
<evidence type="ECO:0000256" key="7">
    <source>
        <dbReference type="ARBA" id="ARBA00022777"/>
    </source>
</evidence>
<gene>
    <name evidence="12" type="ORF">FO014_21315</name>
</gene>
<feature type="domain" description="PTS EIIA type-2" evidence="11">
    <location>
        <begin position="6"/>
        <end position="145"/>
    </location>
</feature>
<keyword evidence="6" id="KW-0598">Phosphotransferase system</keyword>
<keyword evidence="2" id="KW-0813">Transport</keyword>
<keyword evidence="7" id="KW-0418">Kinase</keyword>
<dbReference type="CDD" id="cd00211">
    <property type="entry name" value="PTS_IIA_fru"/>
    <property type="match status" value="1"/>
</dbReference>
<accession>A0ABX6GSR1</accession>
<reference evidence="12 13" key="1">
    <citation type="submission" date="2019-07" db="EMBL/GenBank/DDBJ databases">
        <title>Serratia dokdonensis sp. nov., an elicitor of systemic resistance in Nicotiana Tabacum.</title>
        <authorList>
            <person name="Son J.-S."/>
            <person name="Hwang Y.-J."/>
            <person name="Lee S.-Y."/>
            <person name="Ghim S.-Y."/>
        </authorList>
    </citation>
    <scope>NUCLEOTIDE SEQUENCE [LARGE SCALE GENOMIC DNA]</scope>
    <source>
        <strain evidence="12 13">KUDC3025</strain>
    </source>
</reference>
<keyword evidence="5" id="KW-0808">Transferase</keyword>
<dbReference type="PANTHER" id="PTHR36203:SF1">
    <property type="entry name" value="ASCORBATE-SPECIFIC PTS SYSTEM EIIA COMPONENT"/>
    <property type="match status" value="1"/>
</dbReference>
<keyword evidence="3" id="KW-0963">Cytoplasm</keyword>
<dbReference type="PROSITE" id="PS51094">
    <property type="entry name" value="PTS_EIIA_TYPE_2"/>
    <property type="match status" value="1"/>
</dbReference>
<protein>
    <recommendedName>
        <fullName evidence="9">Ascorbate-specific PTS system EIIA component</fullName>
    </recommendedName>
    <alternativeName>
        <fullName evidence="10">Ascorbate-specific phosphotransferase enzyme IIA component</fullName>
    </alternativeName>
</protein>
<evidence type="ECO:0000256" key="10">
    <source>
        <dbReference type="ARBA" id="ARBA00042072"/>
    </source>
</evidence>
<dbReference type="InterPro" id="IPR016152">
    <property type="entry name" value="PTrfase/Anion_transptr"/>
</dbReference>
<dbReference type="Gene3D" id="3.40.930.10">
    <property type="entry name" value="Mannitol-specific EII, Chain A"/>
    <property type="match status" value="1"/>
</dbReference>
<comment type="subcellular location">
    <subcellularLocation>
        <location evidence="1">Cytoplasm</location>
    </subcellularLocation>
</comment>
<evidence type="ECO:0000256" key="5">
    <source>
        <dbReference type="ARBA" id="ARBA00022679"/>
    </source>
</evidence>
<dbReference type="PANTHER" id="PTHR36203">
    <property type="entry name" value="ASCORBATE-SPECIFIC PTS SYSTEM EIIA COMPONENT"/>
    <property type="match status" value="1"/>
</dbReference>
<keyword evidence="4" id="KW-0597">Phosphoprotein</keyword>